<evidence type="ECO:0000256" key="6">
    <source>
        <dbReference type="ARBA" id="ARBA00022692"/>
    </source>
</evidence>
<reference evidence="15" key="1">
    <citation type="submission" date="2020-12" db="EMBL/GenBank/DDBJ databases">
        <title>Enhanced detection system for hospital associated transmission using whole genome sequencing surveillance.</title>
        <authorList>
            <person name="Harrison L.H."/>
            <person name="Van Tyne D."/>
            <person name="Marsh J.W."/>
            <person name="Griffith M.P."/>
            <person name="Snyder D.J."/>
            <person name="Cooper V.S."/>
            <person name="Mustapha M."/>
        </authorList>
    </citation>
    <scope>NUCLEOTIDE SEQUENCE</scope>
    <source>
        <strain evidence="15">PSB00042</strain>
    </source>
</reference>
<dbReference type="NCBIfam" id="TIGR00328">
    <property type="entry name" value="flhB"/>
    <property type="match status" value="1"/>
</dbReference>
<comment type="caution">
    <text evidence="13">Lacks conserved residue(s) required for the propagation of feature annotation.</text>
</comment>
<protein>
    <recommendedName>
        <fullName evidence="3 13">Flagellar biosynthetic protein FlhB</fullName>
    </recommendedName>
</protein>
<dbReference type="FunFam" id="3.40.1690.10:FF:000001">
    <property type="entry name" value="Flagellar biosynthetic protein FlhB"/>
    <property type="match status" value="1"/>
</dbReference>
<keyword evidence="15" id="KW-0966">Cell projection</keyword>
<feature type="region of interest" description="Disordered" evidence="14">
    <location>
        <begin position="1"/>
        <end position="26"/>
    </location>
</feature>
<dbReference type="PANTHER" id="PTHR30531:SF12">
    <property type="entry name" value="FLAGELLAR BIOSYNTHETIC PROTEIN FLHB"/>
    <property type="match status" value="1"/>
</dbReference>
<gene>
    <name evidence="13 15" type="primary">flhB</name>
    <name evidence="15" type="ORF">JEU22_01265</name>
</gene>
<sequence>MADDSKEDKTEAATPQRLEKAREEGQLPRSKELTTFLMLIGGIVALWTLGGVIKDGLLVVMRNTMGFERDLAFDPKVAMTHTLNLGLDALKSIAPFFLVMLVLSLVAPALLGGWNFSMKAVAPKFSKLNPIAGLAKIFSMQSVSELIKAVAKSLLVGFVAYLFIKHHLVELMGYSKLTVEVGMASMVKLVAYGCGYMALALVLVVLMDVPYQLYSHFKNLRMSKEEIKQEHKESEGDPHLKAKIKQQQQAIARSRMMSKVPTADVIITNPTHFSVALEYKDGDDGAPKVVAKGTDAVAAKIRELGVEHKVPTLEAPALARALYWHVDLEQEIPETLYTAVAEVLAWVYGLKKMAEEGGDRPDTPSHLPVPAGMDQRPEKGSNRKSAH</sequence>
<organism evidence="15 16">
    <name type="scientific">Pseudomonas putida</name>
    <name type="common">Arthrobacter siderocapsulatus</name>
    <dbReference type="NCBI Taxonomy" id="303"/>
    <lineage>
        <taxon>Bacteria</taxon>
        <taxon>Pseudomonadati</taxon>
        <taxon>Pseudomonadota</taxon>
        <taxon>Gammaproteobacteria</taxon>
        <taxon>Pseudomonadales</taxon>
        <taxon>Pseudomonadaceae</taxon>
        <taxon>Pseudomonas</taxon>
    </lineage>
</organism>
<dbReference type="InterPro" id="IPR029025">
    <property type="entry name" value="T3SS_substrate_exporter_C"/>
</dbReference>
<evidence type="ECO:0000256" key="10">
    <source>
        <dbReference type="ARBA" id="ARBA00023136"/>
    </source>
</evidence>
<evidence type="ECO:0000256" key="14">
    <source>
        <dbReference type="SAM" id="MobiDB-lite"/>
    </source>
</evidence>
<dbReference type="Gene3D" id="6.10.250.2080">
    <property type="match status" value="1"/>
</dbReference>
<evidence type="ECO:0000256" key="8">
    <source>
        <dbReference type="ARBA" id="ARBA00022927"/>
    </source>
</evidence>
<dbReference type="RefSeq" id="WP_198746143.1">
    <property type="nucleotide sequence ID" value="NZ_JAEHTE010000001.1"/>
</dbReference>
<name>A0A8I1EBX4_PSEPU</name>
<dbReference type="SUPFAM" id="SSF160544">
    <property type="entry name" value="EscU C-terminal domain-like"/>
    <property type="match status" value="1"/>
</dbReference>
<dbReference type="Proteomes" id="UP000637061">
    <property type="component" value="Unassembled WGS sequence"/>
</dbReference>
<evidence type="ECO:0000256" key="2">
    <source>
        <dbReference type="ARBA" id="ARBA00010690"/>
    </source>
</evidence>
<keyword evidence="5 13" id="KW-1003">Cell membrane</keyword>
<keyword evidence="11 13" id="KW-1006">Bacterial flagellum protein export</keyword>
<evidence type="ECO:0000313" key="15">
    <source>
        <dbReference type="EMBL" id="MBI6882527.1"/>
    </source>
</evidence>
<dbReference type="EMBL" id="JAEHTE010000001">
    <property type="protein sequence ID" value="MBI6882527.1"/>
    <property type="molecule type" value="Genomic_DNA"/>
</dbReference>
<dbReference type="PRINTS" id="PR00950">
    <property type="entry name" value="TYPE3IMSPROT"/>
</dbReference>
<keyword evidence="10 13" id="KW-0472">Membrane</keyword>
<evidence type="ECO:0000256" key="3">
    <source>
        <dbReference type="ARBA" id="ARBA00021622"/>
    </source>
</evidence>
<dbReference type="Pfam" id="PF01312">
    <property type="entry name" value="Bac_export_2"/>
    <property type="match status" value="1"/>
</dbReference>
<feature type="transmembrane region" description="Helical" evidence="13">
    <location>
        <begin position="189"/>
        <end position="214"/>
    </location>
</feature>
<feature type="transmembrane region" description="Helical" evidence="13">
    <location>
        <begin position="93"/>
        <end position="116"/>
    </location>
</feature>
<dbReference type="GO" id="GO:0044780">
    <property type="term" value="P:bacterial-type flagellum assembly"/>
    <property type="evidence" value="ECO:0007669"/>
    <property type="project" value="InterPro"/>
</dbReference>
<evidence type="ECO:0000256" key="1">
    <source>
        <dbReference type="ARBA" id="ARBA00004651"/>
    </source>
</evidence>
<proteinExistence type="inferred from homology"/>
<dbReference type="InterPro" id="IPR006136">
    <property type="entry name" value="FlhB"/>
</dbReference>
<evidence type="ECO:0000256" key="9">
    <source>
        <dbReference type="ARBA" id="ARBA00022989"/>
    </source>
</evidence>
<evidence type="ECO:0000256" key="5">
    <source>
        <dbReference type="ARBA" id="ARBA00022475"/>
    </source>
</evidence>
<keyword evidence="15" id="KW-0282">Flagellum</keyword>
<dbReference type="GO" id="GO:0005886">
    <property type="term" value="C:plasma membrane"/>
    <property type="evidence" value="ECO:0007669"/>
    <property type="project" value="UniProtKB-SubCell"/>
</dbReference>
<comment type="function">
    <text evidence="12 13">Required for formation of the rod structure in the basal body of the flagellar apparatus. Together with FliI and FliH, may constitute the export apparatus of flagellin.</text>
</comment>
<evidence type="ECO:0000313" key="16">
    <source>
        <dbReference type="Proteomes" id="UP000637061"/>
    </source>
</evidence>
<dbReference type="InterPro" id="IPR006135">
    <property type="entry name" value="T3SS_substrate_exporter"/>
</dbReference>
<dbReference type="GO" id="GO:0009306">
    <property type="term" value="P:protein secretion"/>
    <property type="evidence" value="ECO:0007669"/>
    <property type="project" value="InterPro"/>
</dbReference>
<keyword evidence="7 13" id="KW-1005">Bacterial flagellum biogenesis</keyword>
<keyword evidence="6 13" id="KW-0812">Transmembrane</keyword>
<comment type="subcellular location">
    <subcellularLocation>
        <location evidence="1">Cell membrane</location>
        <topology evidence="1">Multi-pass membrane protein</topology>
    </subcellularLocation>
</comment>
<keyword evidence="15" id="KW-0969">Cilium</keyword>
<feature type="transmembrane region" description="Helical" evidence="13">
    <location>
        <begin position="33"/>
        <end position="53"/>
    </location>
</feature>
<dbReference type="PANTHER" id="PTHR30531">
    <property type="entry name" value="FLAGELLAR BIOSYNTHETIC PROTEIN FLHB"/>
    <property type="match status" value="1"/>
</dbReference>
<keyword evidence="8 13" id="KW-0653">Protein transport</keyword>
<keyword evidence="4 13" id="KW-0813">Transport</keyword>
<dbReference type="Gene3D" id="3.40.1690.10">
    <property type="entry name" value="secretion proteins EscU"/>
    <property type="match status" value="1"/>
</dbReference>
<dbReference type="AlphaFoldDB" id="A0A8I1EBX4"/>
<keyword evidence="9 13" id="KW-1133">Transmembrane helix</keyword>
<accession>A0A8I1EBX4</accession>
<comment type="similarity">
    <text evidence="2 13">Belongs to the type III secretion exporter family.</text>
</comment>
<evidence type="ECO:0000256" key="12">
    <source>
        <dbReference type="ARBA" id="ARBA00025078"/>
    </source>
</evidence>
<evidence type="ECO:0000256" key="4">
    <source>
        <dbReference type="ARBA" id="ARBA00022448"/>
    </source>
</evidence>
<evidence type="ECO:0000256" key="11">
    <source>
        <dbReference type="ARBA" id="ARBA00023225"/>
    </source>
</evidence>
<comment type="caution">
    <text evidence="15">The sequence shown here is derived from an EMBL/GenBank/DDBJ whole genome shotgun (WGS) entry which is preliminary data.</text>
</comment>
<evidence type="ECO:0000256" key="13">
    <source>
        <dbReference type="RuleBase" id="RU364091"/>
    </source>
</evidence>
<evidence type="ECO:0000256" key="7">
    <source>
        <dbReference type="ARBA" id="ARBA00022795"/>
    </source>
</evidence>
<feature type="region of interest" description="Disordered" evidence="14">
    <location>
        <begin position="355"/>
        <end position="387"/>
    </location>
</feature>